<keyword evidence="2" id="KW-1185">Reference proteome</keyword>
<comment type="caution">
    <text evidence="1">The sequence shown here is derived from an EMBL/GenBank/DDBJ whole genome shotgun (WGS) entry which is preliminary data.</text>
</comment>
<evidence type="ECO:0000313" key="2">
    <source>
        <dbReference type="Proteomes" id="UP000566819"/>
    </source>
</evidence>
<sequence length="122" mass="13274">MYSIVQPLPNVNNSTPQFQTREPAPMQILSDVVTPYVPASALGPPGLQHYGYPGSSNAYQQQQSPPARAPLIQGYEGGIAMGGIPQQAPEIMEEEDFQAQGHGMEAAYITYQTPLKEIFQIP</sequence>
<dbReference type="Proteomes" id="UP000566819">
    <property type="component" value="Unassembled WGS sequence"/>
</dbReference>
<evidence type="ECO:0000313" key="1">
    <source>
        <dbReference type="EMBL" id="KAF4631706.1"/>
    </source>
</evidence>
<accession>A0A8H4W310</accession>
<gene>
    <name evidence="1" type="ORF">G7Y89_g6417</name>
</gene>
<protein>
    <submittedName>
        <fullName evidence="1">Uncharacterized protein</fullName>
    </submittedName>
</protein>
<reference evidence="1 2" key="1">
    <citation type="submission" date="2020-03" db="EMBL/GenBank/DDBJ databases">
        <title>Draft Genome Sequence of Cudoniella acicularis.</title>
        <authorList>
            <person name="Buettner E."/>
            <person name="Kellner H."/>
        </authorList>
    </citation>
    <scope>NUCLEOTIDE SEQUENCE [LARGE SCALE GENOMIC DNA]</scope>
    <source>
        <strain evidence="1 2">DSM 108380</strain>
    </source>
</reference>
<dbReference type="OrthoDB" id="5552418at2759"/>
<dbReference type="EMBL" id="JAAMPI010000417">
    <property type="protein sequence ID" value="KAF4631706.1"/>
    <property type="molecule type" value="Genomic_DNA"/>
</dbReference>
<proteinExistence type="predicted"/>
<dbReference type="AlphaFoldDB" id="A0A8H4W310"/>
<name>A0A8H4W310_9HELO</name>
<organism evidence="1 2">
    <name type="scientific">Cudoniella acicularis</name>
    <dbReference type="NCBI Taxonomy" id="354080"/>
    <lineage>
        <taxon>Eukaryota</taxon>
        <taxon>Fungi</taxon>
        <taxon>Dikarya</taxon>
        <taxon>Ascomycota</taxon>
        <taxon>Pezizomycotina</taxon>
        <taxon>Leotiomycetes</taxon>
        <taxon>Helotiales</taxon>
        <taxon>Tricladiaceae</taxon>
        <taxon>Cudoniella</taxon>
    </lineage>
</organism>